<reference evidence="1 2" key="1">
    <citation type="journal article" date="2013" name="Genome Announc.">
        <title>Draft Genome Sequence for Ralstonia sp. Strain OR214, a Bacterium with Potential for Bioremediation.</title>
        <authorList>
            <person name="Utturkar S.M."/>
            <person name="Bollmann A."/>
            <person name="Brzoska R.M."/>
            <person name="Klingeman D.M."/>
            <person name="Epstein S.E."/>
            <person name="Palumbo A.V."/>
            <person name="Brown S.D."/>
        </authorList>
    </citation>
    <scope>NUCLEOTIDE SEQUENCE [LARGE SCALE GENOMIC DNA]</scope>
    <source>
        <strain evidence="1 2">OR214</strain>
    </source>
</reference>
<dbReference type="EMBL" id="APMQ01000004">
    <property type="protein sequence ID" value="ENZ78433.1"/>
    <property type="molecule type" value="Genomic_DNA"/>
</dbReference>
<sequence>MNTPRLTLGEIGRRHGSDKFTRHRYESIYEYFLEPLRDSPLKLLEIGIGGENLESGGGSLIAWRDYLPNAEIFGIDIYDKSFLAGERVHTFICNQAEPEDLNRLCDKHGPFDIIIDDGSHRGPDVASALFTLFPRLRAGGIYFIEDTQTSYWPQYNGSSLVPNCYDTAIRWTKLAVDLINRGEILDPSAFPLAANIDISELHVYHNISVLVRRPEGHLLESNIITEKMRADFLAADLAMHGDISSLHMDLAQDPALFRALLKKVVELGGLKELLRD</sequence>
<dbReference type="AlphaFoldDB" id="R0DYC4"/>
<dbReference type="Proteomes" id="UP000013280">
    <property type="component" value="Unassembled WGS sequence"/>
</dbReference>
<dbReference type="InterPro" id="IPR029063">
    <property type="entry name" value="SAM-dependent_MTases_sf"/>
</dbReference>
<proteinExistence type="predicted"/>
<accession>R0DYC4</accession>
<gene>
    <name evidence="1" type="ORF">OR214_01851</name>
</gene>
<dbReference type="Gene3D" id="3.40.50.150">
    <property type="entry name" value="Vaccinia Virus protein VP39"/>
    <property type="match status" value="1"/>
</dbReference>
<protein>
    <submittedName>
        <fullName evidence="1">Uncharacterized protein</fullName>
    </submittedName>
</protein>
<name>R0DYC4_RALPI</name>
<evidence type="ECO:0000313" key="1">
    <source>
        <dbReference type="EMBL" id="ENZ78433.1"/>
    </source>
</evidence>
<evidence type="ECO:0000313" key="2">
    <source>
        <dbReference type="Proteomes" id="UP000013280"/>
    </source>
</evidence>
<comment type="caution">
    <text evidence="1">The sequence shown here is derived from an EMBL/GenBank/DDBJ whole genome shotgun (WGS) entry which is preliminary data.</text>
</comment>
<dbReference type="RefSeq" id="WP_004629595.1">
    <property type="nucleotide sequence ID" value="NZ_APMQ01000004.1"/>
</dbReference>
<dbReference type="SUPFAM" id="SSF53335">
    <property type="entry name" value="S-adenosyl-L-methionine-dependent methyltransferases"/>
    <property type="match status" value="1"/>
</dbReference>
<organism evidence="1 2">
    <name type="scientific">Ralstonia pickettii OR214</name>
    <dbReference type="NCBI Taxonomy" id="1264675"/>
    <lineage>
        <taxon>Bacteria</taxon>
        <taxon>Pseudomonadati</taxon>
        <taxon>Pseudomonadota</taxon>
        <taxon>Betaproteobacteria</taxon>
        <taxon>Burkholderiales</taxon>
        <taxon>Burkholderiaceae</taxon>
        <taxon>Ralstonia</taxon>
    </lineage>
</organism>